<protein>
    <submittedName>
        <fullName evidence="1">Uncharacterized protein</fullName>
    </submittedName>
</protein>
<name>A0ABY7NS17_9SPHN</name>
<reference evidence="1 2" key="1">
    <citation type="submission" date="2022-12" db="EMBL/GenBank/DDBJ databases">
        <title>Sphingomonas abieness sp. nov., an endophytic bacterium isolated from Abies koreana.</title>
        <authorList>
            <person name="Jiang L."/>
            <person name="Lee J."/>
        </authorList>
    </citation>
    <scope>NUCLEOTIDE SEQUENCE [LARGE SCALE GENOMIC DNA]</scope>
    <source>
        <strain evidence="2">PAMB 00755</strain>
    </source>
</reference>
<proteinExistence type="predicted"/>
<accession>A0ABY7NS17</accession>
<organism evidence="1 2">
    <name type="scientific">Sphingomonas abietis</name>
    <dbReference type="NCBI Taxonomy" id="3012344"/>
    <lineage>
        <taxon>Bacteria</taxon>
        <taxon>Pseudomonadati</taxon>
        <taxon>Pseudomonadota</taxon>
        <taxon>Alphaproteobacteria</taxon>
        <taxon>Sphingomonadales</taxon>
        <taxon>Sphingomonadaceae</taxon>
        <taxon>Sphingomonas</taxon>
    </lineage>
</organism>
<keyword evidence="2" id="KW-1185">Reference proteome</keyword>
<sequence>MVLHQSIPPAYFVGDEPAKQAVKEMANPVARYAEMTRRLHEASFATPMAKAALYRDAVELRSLIIARARSGGIVDHELETFWEAAQVAARARFGKVDIYPLPSRVDVVPSAAPKKRRSFIGRGRG</sequence>
<evidence type="ECO:0000313" key="2">
    <source>
        <dbReference type="Proteomes" id="UP001210865"/>
    </source>
</evidence>
<dbReference type="EMBL" id="CP115174">
    <property type="protein sequence ID" value="WBO23972.1"/>
    <property type="molecule type" value="Genomic_DNA"/>
</dbReference>
<dbReference type="Proteomes" id="UP001210865">
    <property type="component" value="Chromosome"/>
</dbReference>
<gene>
    <name evidence="1" type="ORF">PBT88_07635</name>
</gene>
<dbReference type="RefSeq" id="WP_270078601.1">
    <property type="nucleotide sequence ID" value="NZ_CP115174.1"/>
</dbReference>
<evidence type="ECO:0000313" key="1">
    <source>
        <dbReference type="EMBL" id="WBO23972.1"/>
    </source>
</evidence>